<dbReference type="Proteomes" id="UP000253752">
    <property type="component" value="Unassembled WGS sequence"/>
</dbReference>
<comment type="caution">
    <text evidence="1">The sequence shown here is derived from an EMBL/GenBank/DDBJ whole genome shotgun (WGS) entry which is preliminary data.</text>
</comment>
<gene>
    <name evidence="1" type="ORF">C1872_01415</name>
</gene>
<dbReference type="InterPro" id="IPR018247">
    <property type="entry name" value="EF_Hand_1_Ca_BS"/>
</dbReference>
<evidence type="ECO:0008006" key="3">
    <source>
        <dbReference type="Google" id="ProtNLM"/>
    </source>
</evidence>
<dbReference type="Pfam" id="PF14014">
    <property type="entry name" value="DUF4230"/>
    <property type="match status" value="1"/>
</dbReference>
<sequence length="168" mass="19180">MDDDETQYVTESDLKSAVDIDNLSTIDYVYHGIAEKHSTFLWQDRVDYRVKYQAHVRASYKLVDIEFRVDRDNGVATAYLPEAEIGEPQLDHKEFGYLPENATADMKDVIALCREDAASDVDRDEIRREADASLRDTVSALTKHLLGDDLKLEFKPISEYSEEVAADE</sequence>
<evidence type="ECO:0000313" key="2">
    <source>
        <dbReference type="Proteomes" id="UP000253752"/>
    </source>
</evidence>
<protein>
    <recommendedName>
        <fullName evidence="3">DUF4230 domain-containing protein</fullName>
    </recommendedName>
</protein>
<evidence type="ECO:0000313" key="1">
    <source>
        <dbReference type="EMBL" id="RDB82126.1"/>
    </source>
</evidence>
<proteinExistence type="predicted"/>
<organism evidence="1 2">
    <name type="scientific">Eggerthella lenta</name>
    <name type="common">Eubacterium lentum</name>
    <dbReference type="NCBI Taxonomy" id="84112"/>
    <lineage>
        <taxon>Bacteria</taxon>
        <taxon>Bacillati</taxon>
        <taxon>Actinomycetota</taxon>
        <taxon>Coriobacteriia</taxon>
        <taxon>Eggerthellales</taxon>
        <taxon>Eggerthellaceae</taxon>
        <taxon>Eggerthella</taxon>
    </lineage>
</organism>
<reference evidence="1 2" key="1">
    <citation type="journal article" date="2018" name="Elife">
        <title>Discovery and characterization of a prevalent human gut bacterial enzyme sufficient for the inactivation of a family of plant toxins.</title>
        <authorList>
            <person name="Koppel N."/>
            <person name="Bisanz J.E."/>
            <person name="Pandelia M.E."/>
            <person name="Turnbaugh P.J."/>
            <person name="Balskus E.P."/>
        </authorList>
    </citation>
    <scope>NUCLEOTIDE SEQUENCE [LARGE SCALE GENOMIC DNA]</scope>
    <source>
        <strain evidence="1 2">MR1 #12</strain>
    </source>
</reference>
<accession>A0A369MZE6</accession>
<name>A0A369MZE6_EGGLN</name>
<dbReference type="EMBL" id="PPTX01000001">
    <property type="protein sequence ID" value="RDB82126.1"/>
    <property type="molecule type" value="Genomic_DNA"/>
</dbReference>
<dbReference type="PROSITE" id="PS00018">
    <property type="entry name" value="EF_HAND_1"/>
    <property type="match status" value="1"/>
</dbReference>
<dbReference type="InterPro" id="IPR025324">
    <property type="entry name" value="DUF4230"/>
</dbReference>
<dbReference type="AlphaFoldDB" id="A0A369MZE6"/>